<evidence type="ECO:0000259" key="3">
    <source>
        <dbReference type="PROSITE" id="PS50086"/>
    </source>
</evidence>
<dbReference type="Gene3D" id="2.30.29.230">
    <property type="match status" value="1"/>
</dbReference>
<name>A0ABR2Z348_9CHLO</name>
<dbReference type="InterPro" id="IPR035969">
    <property type="entry name" value="Rab-GAP_TBC_sf"/>
</dbReference>
<feature type="region of interest" description="Disordered" evidence="2">
    <location>
        <begin position="259"/>
        <end position="283"/>
    </location>
</feature>
<evidence type="ECO:0000313" key="5">
    <source>
        <dbReference type="Proteomes" id="UP001491310"/>
    </source>
</evidence>
<sequence length="656" mass="72778">MVSTSNRDAQPQSHPIPESQPNSCTEDFEPSDEEAGYASDDDNFMDVGENSDTEVTYVREGVAAVVAKNERIMGRMSLIKQNRVMFLAWLPYSPGSLLPDGTFHSPPIVAAAPTARDRTMYAVHPIPLSEVKAVRKHAPSFGTQHIVLVLTNGLTLPPLYFTAGGVRALFSALKEHCDLVKSAEDPNTYLINDTADPLQQSLSGLLLDGLPPSASAAFAPRTMASETEGGNVVSQMWEGVARMTQRARETTQSFLESSVLYPPTAPPGDAAAATPGDAEPALNGAALNGAAWLAAEGERPGPSDDGDRVSVGEAATAVGAFELLDRDLLESATSTRNAPRPPPMHHEEFCSFLGSDGRIANEKAMRARVFYSGCEPEVRREVWKFLLGLYPADSTAAERSAILKEKKRRYATIKSQWTSIGPDQAAKWSKWRERRSRVEKDVRRTDRSQSFYRAERGRNVRMLRCILLSYSIYNYDLGYVQGMSDMVAPILYVMHDEAEAFWCFACLMEKLEANFHTDCRGMQSQLVALSSLMSILDPQLTSFLESKEATNYYFCYRWLLILFKREFSSYEEVLRLWEALWSRHISPHFHIFMCAGVLGLHRRAIMDADLDFDGILRYCIQLSGKLDLHQVLRCAEKLALLAGTAGQECLRAAGLS</sequence>
<feature type="region of interest" description="Disordered" evidence="2">
    <location>
        <begin position="1"/>
        <end position="44"/>
    </location>
</feature>
<dbReference type="Gene3D" id="1.10.472.80">
    <property type="entry name" value="Ypt/Rab-GAP domain of gyp1p, domain 3"/>
    <property type="match status" value="1"/>
</dbReference>
<comment type="caution">
    <text evidence="4">The sequence shown here is derived from an EMBL/GenBank/DDBJ whole genome shotgun (WGS) entry which is preliminary data.</text>
</comment>
<evidence type="ECO:0000256" key="2">
    <source>
        <dbReference type="SAM" id="MobiDB-lite"/>
    </source>
</evidence>
<dbReference type="InterPro" id="IPR000195">
    <property type="entry name" value="Rab-GAP-TBC_dom"/>
</dbReference>
<feature type="compositionally biased region" description="Polar residues" evidence="2">
    <location>
        <begin position="1"/>
        <end position="25"/>
    </location>
</feature>
<keyword evidence="5" id="KW-1185">Reference proteome</keyword>
<feature type="compositionally biased region" description="Acidic residues" evidence="2">
    <location>
        <begin position="26"/>
        <end position="44"/>
    </location>
</feature>
<dbReference type="SUPFAM" id="SSF47923">
    <property type="entry name" value="Ypt/Rab-GAP domain of gyp1p"/>
    <property type="match status" value="2"/>
</dbReference>
<evidence type="ECO:0000313" key="4">
    <source>
        <dbReference type="EMBL" id="KAK9918156.1"/>
    </source>
</evidence>
<dbReference type="EMBL" id="JALJOT010000001">
    <property type="protein sequence ID" value="KAK9918156.1"/>
    <property type="molecule type" value="Genomic_DNA"/>
</dbReference>
<dbReference type="InterPro" id="IPR021935">
    <property type="entry name" value="SGSM1/2_RBD"/>
</dbReference>
<dbReference type="Proteomes" id="UP001491310">
    <property type="component" value="Unassembled WGS sequence"/>
</dbReference>
<dbReference type="Pfam" id="PF00566">
    <property type="entry name" value="RabGAP-TBC"/>
    <property type="match status" value="1"/>
</dbReference>
<dbReference type="SMART" id="SM00164">
    <property type="entry name" value="TBC"/>
    <property type="match status" value="1"/>
</dbReference>
<dbReference type="PANTHER" id="PTHR22957">
    <property type="entry name" value="TBC1 DOMAIN FAMILY MEMBER GTPASE-ACTIVATING PROTEIN"/>
    <property type="match status" value="1"/>
</dbReference>
<keyword evidence="1" id="KW-0343">GTPase activation</keyword>
<accession>A0ABR2Z348</accession>
<feature type="domain" description="Rab-GAP TBC" evidence="3">
    <location>
        <begin position="373"/>
        <end position="584"/>
    </location>
</feature>
<proteinExistence type="predicted"/>
<protein>
    <recommendedName>
        <fullName evidence="3">Rab-GAP TBC domain-containing protein</fullName>
    </recommendedName>
</protein>
<dbReference type="Pfam" id="PF12068">
    <property type="entry name" value="PH_RBD"/>
    <property type="match status" value="1"/>
</dbReference>
<feature type="compositionally biased region" description="Low complexity" evidence="2">
    <location>
        <begin position="267"/>
        <end position="283"/>
    </location>
</feature>
<reference evidence="4 5" key="1">
    <citation type="journal article" date="2024" name="Nat. Commun.">
        <title>Phylogenomics reveals the evolutionary origins of lichenization in chlorophyte algae.</title>
        <authorList>
            <person name="Puginier C."/>
            <person name="Libourel C."/>
            <person name="Otte J."/>
            <person name="Skaloud P."/>
            <person name="Haon M."/>
            <person name="Grisel S."/>
            <person name="Petersen M."/>
            <person name="Berrin J.G."/>
            <person name="Delaux P.M."/>
            <person name="Dal Grande F."/>
            <person name="Keller J."/>
        </authorList>
    </citation>
    <scope>NUCLEOTIDE SEQUENCE [LARGE SCALE GENOMIC DNA]</scope>
    <source>
        <strain evidence="4 5">SAG 216-7</strain>
    </source>
</reference>
<dbReference type="Gene3D" id="1.10.8.270">
    <property type="entry name" value="putative rabgap domain of human tbc1 domain family member 14 like domains"/>
    <property type="match status" value="1"/>
</dbReference>
<organism evidence="4 5">
    <name type="scientific">Coccomyxa subellipsoidea</name>
    <dbReference type="NCBI Taxonomy" id="248742"/>
    <lineage>
        <taxon>Eukaryota</taxon>
        <taxon>Viridiplantae</taxon>
        <taxon>Chlorophyta</taxon>
        <taxon>core chlorophytes</taxon>
        <taxon>Trebouxiophyceae</taxon>
        <taxon>Trebouxiophyceae incertae sedis</taxon>
        <taxon>Coccomyxaceae</taxon>
        <taxon>Coccomyxa</taxon>
    </lineage>
</organism>
<dbReference type="PANTHER" id="PTHR22957:SF502">
    <property type="entry name" value="SMALL G PROTEIN SIGNALING MODULATOR 2-RELATED"/>
    <property type="match status" value="1"/>
</dbReference>
<evidence type="ECO:0000256" key="1">
    <source>
        <dbReference type="ARBA" id="ARBA00022468"/>
    </source>
</evidence>
<gene>
    <name evidence="4" type="ORF">WJX75_001762</name>
</gene>
<dbReference type="PROSITE" id="PS50086">
    <property type="entry name" value="TBC_RABGAP"/>
    <property type="match status" value="1"/>
</dbReference>